<dbReference type="GeneID" id="38785006"/>
<dbReference type="InterPro" id="IPR008266">
    <property type="entry name" value="Tyr_kinase_AS"/>
</dbReference>
<evidence type="ECO:0000313" key="3">
    <source>
        <dbReference type="EMBL" id="GBE88089.1"/>
    </source>
</evidence>
<dbReference type="EMBL" id="BFAD01000012">
    <property type="protein sequence ID" value="GBE88089.1"/>
    <property type="molecule type" value="Genomic_DNA"/>
</dbReference>
<proteinExistence type="predicted"/>
<protein>
    <recommendedName>
        <fullName evidence="2">Protein kinase domain-containing protein</fullName>
    </recommendedName>
</protein>
<dbReference type="PROSITE" id="PS00109">
    <property type="entry name" value="PROTEIN_KINASE_TYR"/>
    <property type="match status" value="1"/>
</dbReference>
<dbReference type="RefSeq" id="XP_027619002.1">
    <property type="nucleotide sequence ID" value="XM_027763201.1"/>
</dbReference>
<dbReference type="STRING" id="139825.A0A401H125"/>
<dbReference type="Gene3D" id="1.10.510.10">
    <property type="entry name" value="Transferase(Phosphotransferase) domain 1"/>
    <property type="match status" value="1"/>
</dbReference>
<dbReference type="OrthoDB" id="3271155at2759"/>
<dbReference type="PANTHER" id="PTHR38248">
    <property type="entry name" value="FUNK1 6"/>
    <property type="match status" value="1"/>
</dbReference>
<dbReference type="InterPro" id="IPR000719">
    <property type="entry name" value="Prot_kinase_dom"/>
</dbReference>
<dbReference type="InParanoid" id="A0A401H125"/>
<feature type="region of interest" description="Disordered" evidence="1">
    <location>
        <begin position="73"/>
        <end position="96"/>
    </location>
</feature>
<name>A0A401H125_9APHY</name>
<dbReference type="PANTHER" id="PTHR38248:SF2">
    <property type="entry name" value="FUNK1 11"/>
    <property type="match status" value="1"/>
</dbReference>
<dbReference type="Pfam" id="PF17667">
    <property type="entry name" value="Pkinase_fungal"/>
    <property type="match status" value="2"/>
</dbReference>
<dbReference type="InterPro" id="IPR040976">
    <property type="entry name" value="Pkinase_fungal"/>
</dbReference>
<dbReference type="PROSITE" id="PS50011">
    <property type="entry name" value="PROTEIN_KINASE_DOM"/>
    <property type="match status" value="1"/>
</dbReference>
<evidence type="ECO:0000313" key="4">
    <source>
        <dbReference type="Proteomes" id="UP000287166"/>
    </source>
</evidence>
<feature type="domain" description="Protein kinase" evidence="2">
    <location>
        <begin position="307"/>
        <end position="664"/>
    </location>
</feature>
<sequence length="664" mass="74099">MDTANSDWRSSRQDLGVELQGKQIFDSLVVLERLGISEAPDDLVSECCARLCRDNAPVEAMRQLRRLTGAADKLPLEDLEPSSQDTDPVKQAKRRREKDMYPHLRTMFQFIESFPIPSAALPTSSSKNRRYFINDAKYLTQDAHTWGFPAGAPDFTLMDQDVSSTLWRERAAFVEVKPSHKQGPKPVWRNDTRVPSLVTQCADYARLHLSAKPFQLFSVGLLIFGTRFCETEEFVRIVRRMACDMSPTDLGQDPTAIMLPEGSADSRAAQILATKLLGSGVPTFPSYSISMGGNSSRRWCTVGPPIWNSLSFIGRGTSVWRVAEIQHGRLSDSIVVMKSAWRSSRRLAEADIYSAIVGSHPGVARLSYGDDVRLSTEAVLSVDALRRCFSVEKETPILHRLFLTTLGRPIWDYNTELELLTGIVGALQGHRFLSQQGILYRDVSAGNVLLPAKPGGSAFITDLEFAYLVAKTVIPQTTVTLPVPSRLHPSGKYTESTTRTHTTFGAEKPVLRGAAMTGTVQFMAEEILYHIMLGKTDEPPIVHAVTHDIESFCWVLCYGIARKLTTFHPTTEADRNKLKEHFNSCFGETKVDSIRWKRQGGAPFETPEAAKQYLSHSLRALLADLRIYVCGCINNRYTPLEYEVVMGEITKTIKVLENEKGKST</sequence>
<dbReference type="Proteomes" id="UP000287166">
    <property type="component" value="Unassembled WGS sequence"/>
</dbReference>
<dbReference type="GO" id="GO:0004672">
    <property type="term" value="F:protein kinase activity"/>
    <property type="evidence" value="ECO:0007669"/>
    <property type="project" value="InterPro"/>
</dbReference>
<dbReference type="AlphaFoldDB" id="A0A401H125"/>
<organism evidence="3 4">
    <name type="scientific">Sparassis crispa</name>
    <dbReference type="NCBI Taxonomy" id="139825"/>
    <lineage>
        <taxon>Eukaryota</taxon>
        <taxon>Fungi</taxon>
        <taxon>Dikarya</taxon>
        <taxon>Basidiomycota</taxon>
        <taxon>Agaricomycotina</taxon>
        <taxon>Agaricomycetes</taxon>
        <taxon>Polyporales</taxon>
        <taxon>Sparassidaceae</taxon>
        <taxon>Sparassis</taxon>
    </lineage>
</organism>
<evidence type="ECO:0000259" key="2">
    <source>
        <dbReference type="PROSITE" id="PS50011"/>
    </source>
</evidence>
<dbReference type="GO" id="GO:0005524">
    <property type="term" value="F:ATP binding"/>
    <property type="evidence" value="ECO:0007669"/>
    <property type="project" value="InterPro"/>
</dbReference>
<reference evidence="3 4" key="1">
    <citation type="journal article" date="2018" name="Sci. Rep.">
        <title>Genome sequence of the cauliflower mushroom Sparassis crispa (Hanabiratake) and its association with beneficial usage.</title>
        <authorList>
            <person name="Kiyama R."/>
            <person name="Furutani Y."/>
            <person name="Kawaguchi K."/>
            <person name="Nakanishi T."/>
        </authorList>
    </citation>
    <scope>NUCLEOTIDE SEQUENCE [LARGE SCALE GENOMIC DNA]</scope>
</reference>
<evidence type="ECO:0000256" key="1">
    <source>
        <dbReference type="SAM" id="MobiDB-lite"/>
    </source>
</evidence>
<accession>A0A401H125</accession>
<gene>
    <name evidence="3" type="ORF">SCP_1203180</name>
</gene>
<dbReference type="InterPro" id="IPR011009">
    <property type="entry name" value="Kinase-like_dom_sf"/>
</dbReference>
<keyword evidence="4" id="KW-1185">Reference proteome</keyword>
<comment type="caution">
    <text evidence="3">The sequence shown here is derived from an EMBL/GenBank/DDBJ whole genome shotgun (WGS) entry which is preliminary data.</text>
</comment>
<dbReference type="SUPFAM" id="SSF56112">
    <property type="entry name" value="Protein kinase-like (PK-like)"/>
    <property type="match status" value="1"/>
</dbReference>